<evidence type="ECO:0000313" key="2">
    <source>
        <dbReference type="EMBL" id="EGI69606.1"/>
    </source>
</evidence>
<dbReference type="AlphaFoldDB" id="F4W7T6"/>
<reference evidence="2" key="1">
    <citation type="submission" date="2011-02" db="EMBL/GenBank/DDBJ databases">
        <title>The genome of the leaf-cutting ant Acromyrmex echinatior suggests key adaptations to social evolution and fungus farming.</title>
        <authorList>
            <person name="Nygaard S."/>
            <person name="Zhang G."/>
        </authorList>
    </citation>
    <scope>NUCLEOTIDE SEQUENCE</scope>
</reference>
<name>F4W7T6_ACREC</name>
<dbReference type="InParanoid" id="F4W7T6"/>
<gene>
    <name evidence="2" type="ORF">G5I_01511</name>
</gene>
<proteinExistence type="predicted"/>
<protein>
    <submittedName>
        <fullName evidence="2">Uncharacterized protein</fullName>
    </submittedName>
</protein>
<organism evidence="3">
    <name type="scientific">Acromyrmex echinatior</name>
    <name type="common">Panamanian leafcutter ant</name>
    <name type="synonym">Acromyrmex octospinosus echinatior</name>
    <dbReference type="NCBI Taxonomy" id="103372"/>
    <lineage>
        <taxon>Eukaryota</taxon>
        <taxon>Metazoa</taxon>
        <taxon>Ecdysozoa</taxon>
        <taxon>Arthropoda</taxon>
        <taxon>Hexapoda</taxon>
        <taxon>Insecta</taxon>
        <taxon>Pterygota</taxon>
        <taxon>Neoptera</taxon>
        <taxon>Endopterygota</taxon>
        <taxon>Hymenoptera</taxon>
        <taxon>Apocrita</taxon>
        <taxon>Aculeata</taxon>
        <taxon>Formicoidea</taxon>
        <taxon>Formicidae</taxon>
        <taxon>Myrmicinae</taxon>
        <taxon>Acromyrmex</taxon>
    </lineage>
</organism>
<evidence type="ECO:0000313" key="3">
    <source>
        <dbReference type="Proteomes" id="UP000007755"/>
    </source>
</evidence>
<keyword evidence="3" id="KW-1185">Reference proteome</keyword>
<evidence type="ECO:0000256" key="1">
    <source>
        <dbReference type="SAM" id="MobiDB-lite"/>
    </source>
</evidence>
<sequence>MTRFFRLRDEIGIAENCRGRPGCDITITIASADRPTPTTSNKGAAKVGEGRGCACSPSRSLSTIRHPLRRPVLTPVTKERYSTRAGDDPDDTSSWSINDHNTLLLCRRVCPIDPTIQPRDVAIRVVAAKEEVKRRRRSRRREKKEERSNARGNASWPPENTYHADFIFSPDLPKFYDCQEKRKRKYGGQVSPPPPPLLRLLPRVCVVSIVRKNRHRHAVACIARTSGCSYFRNVNRNLFGPRRAHDG</sequence>
<feature type="region of interest" description="Disordered" evidence="1">
    <location>
        <begin position="131"/>
        <end position="156"/>
    </location>
</feature>
<accession>F4W7T6</accession>
<dbReference type="Proteomes" id="UP000007755">
    <property type="component" value="Unassembled WGS sequence"/>
</dbReference>
<dbReference type="EMBL" id="GL887888">
    <property type="protein sequence ID" value="EGI69606.1"/>
    <property type="molecule type" value="Genomic_DNA"/>
</dbReference>